<sequence length="65" mass="7254">MSTLSLQKVVSFTSFTGSVQNQTDVMRCLGLSSYYLLTKLVKSCADNQEATCDILEIKNTRSHFT</sequence>
<proteinExistence type="predicted"/>
<reference evidence="1 2" key="1">
    <citation type="submission" date="2015-04" db="EMBL/GenBank/DDBJ databases">
        <authorList>
            <person name="Syromyatnikov M.Y."/>
            <person name="Popov V.N."/>
        </authorList>
    </citation>
    <scope>NUCLEOTIDE SEQUENCE [LARGE SCALE GENOMIC DNA]</scope>
</reference>
<organism evidence="1 2">
    <name type="scientific">Clunio marinus</name>
    <dbReference type="NCBI Taxonomy" id="568069"/>
    <lineage>
        <taxon>Eukaryota</taxon>
        <taxon>Metazoa</taxon>
        <taxon>Ecdysozoa</taxon>
        <taxon>Arthropoda</taxon>
        <taxon>Hexapoda</taxon>
        <taxon>Insecta</taxon>
        <taxon>Pterygota</taxon>
        <taxon>Neoptera</taxon>
        <taxon>Endopterygota</taxon>
        <taxon>Diptera</taxon>
        <taxon>Nematocera</taxon>
        <taxon>Chironomoidea</taxon>
        <taxon>Chironomidae</taxon>
        <taxon>Clunio</taxon>
    </lineage>
</organism>
<accession>A0A1J1HKV7</accession>
<dbReference type="AlphaFoldDB" id="A0A1J1HKV7"/>
<dbReference type="EMBL" id="CVRI01000003">
    <property type="protein sequence ID" value="CRK87094.1"/>
    <property type="molecule type" value="Genomic_DNA"/>
</dbReference>
<evidence type="ECO:0000313" key="1">
    <source>
        <dbReference type="EMBL" id="CRK87094.1"/>
    </source>
</evidence>
<keyword evidence="2" id="KW-1185">Reference proteome</keyword>
<evidence type="ECO:0000313" key="2">
    <source>
        <dbReference type="Proteomes" id="UP000183832"/>
    </source>
</evidence>
<protein>
    <submittedName>
        <fullName evidence="1">CLUMA_CG000923, isoform A</fullName>
    </submittedName>
</protein>
<dbReference type="Proteomes" id="UP000183832">
    <property type="component" value="Unassembled WGS sequence"/>
</dbReference>
<gene>
    <name evidence="1" type="ORF">CLUMA_CG000923</name>
</gene>
<name>A0A1J1HKV7_9DIPT</name>